<gene>
    <name evidence="1" type="ORF">PHET_02361</name>
</gene>
<evidence type="ECO:0000313" key="2">
    <source>
        <dbReference type="Proteomes" id="UP000748531"/>
    </source>
</evidence>
<comment type="caution">
    <text evidence="1">The sequence shown here is derived from an EMBL/GenBank/DDBJ whole genome shotgun (WGS) entry which is preliminary data.</text>
</comment>
<dbReference type="EMBL" id="LUCH01000964">
    <property type="protein sequence ID" value="KAF5403939.1"/>
    <property type="molecule type" value="Genomic_DNA"/>
</dbReference>
<organism evidence="1 2">
    <name type="scientific">Paragonimus heterotremus</name>
    <dbReference type="NCBI Taxonomy" id="100268"/>
    <lineage>
        <taxon>Eukaryota</taxon>
        <taxon>Metazoa</taxon>
        <taxon>Spiralia</taxon>
        <taxon>Lophotrochozoa</taxon>
        <taxon>Platyhelminthes</taxon>
        <taxon>Trematoda</taxon>
        <taxon>Digenea</taxon>
        <taxon>Plagiorchiida</taxon>
        <taxon>Troglotremata</taxon>
        <taxon>Troglotrematidae</taxon>
        <taxon>Paragonimus</taxon>
    </lineage>
</organism>
<name>A0A8J4TFR0_9TREM</name>
<protein>
    <submittedName>
        <fullName evidence="1">Uncharacterized protein</fullName>
    </submittedName>
</protein>
<evidence type="ECO:0000313" key="1">
    <source>
        <dbReference type="EMBL" id="KAF5403939.1"/>
    </source>
</evidence>
<proteinExistence type="predicted"/>
<reference evidence="1" key="1">
    <citation type="submission" date="2019-05" db="EMBL/GenBank/DDBJ databases">
        <title>Annotation for the trematode Paragonimus heterotremus.</title>
        <authorList>
            <person name="Choi Y.-J."/>
        </authorList>
    </citation>
    <scope>NUCLEOTIDE SEQUENCE</scope>
    <source>
        <strain evidence="1">LC</strain>
    </source>
</reference>
<keyword evidence="2" id="KW-1185">Reference proteome</keyword>
<accession>A0A8J4TFR0</accession>
<dbReference type="AlphaFoldDB" id="A0A8J4TFR0"/>
<dbReference type="Proteomes" id="UP000748531">
    <property type="component" value="Unassembled WGS sequence"/>
</dbReference>
<sequence length="101" mass="11530">MHCVRNNLYEIAEVSYTKPKCCIVNAFKSLIPAHCCSKDIKDVYPLLRMDLYATLADVEKLMKVNLNDAYILGSTQRNSPCTHYNQGSHGSNPVRTVVFWY</sequence>